<dbReference type="Proteomes" id="UP000317494">
    <property type="component" value="Unassembled WGS sequence"/>
</dbReference>
<feature type="compositionally biased region" description="Basic and acidic residues" evidence="1">
    <location>
        <begin position="653"/>
        <end position="666"/>
    </location>
</feature>
<accession>A0A507DNM5</accession>
<dbReference type="Pfam" id="PF06916">
    <property type="entry name" value="FAM210A-B_dom"/>
    <property type="match status" value="1"/>
</dbReference>
<feature type="compositionally biased region" description="Basic and acidic residues" evidence="1">
    <location>
        <begin position="716"/>
        <end position="726"/>
    </location>
</feature>
<sequence length="1328" mass="149945">MKFRQVSRSSLHSYPVSDDEDFVAHPNIATARAMTGLHEFDRSTSMLEGKMSTDVVKRIQNLLAWDKGGTEDKLIKELNNIKAVLSSTDVATNDQPVSTLLKALGAYMADAPSHSTRMILYRILVLFITHPMRENLAAHHIEQALTIFAHGLDEERDEKDKGSVGSISVSELVNFIYKMYDLPKRTIMAALHLLSSLLQKCKPNKKIASNEKVLMLLSDRLFHGTDVECQLELFKIMFRCVPKDLDKSGIVALTTKLGVDLFNVRSSNFAEDARTHVNLVNTTRPVNDPTRPMSMKISVVHYSNAGGELRLVHDFDDGDAWLDLNMSTVTCSWKDMLTDSRYESITQWSYDGQSDGVKFSFRSLGSQLPQTLQVLFTEPDLDRIVEQVFVAHKVQPKKPPKVSVIASSRPSQQISATPAPQEPAERRLDLLKRVRSPTPLPPPRPSEAAPEEVVELHDVQSRPLPHKVTVPDSNAIGRHYEQPPAPKSNLVEKEAEFRDRNENSDEWNKDGHGTNHFENQEDGSHGKAKIVEDVLPSQFQQTAKKRVERQYRKDKPRQQQQPQTQPPKTAQSKSPRNGPKTDQTPVSRNTRHEKSKELTPNDEPRQKNTRGRPSLPPPPLPRIPVAFATKQPAAHNAKHRQSPAKNAGAHTTESPKKDKSEGKRSTDGIYEDEDNVADQDEYQPCHTRTRRKSGRTVAKRLPDNPDNDKNKKRLKPRYDNRDVDDYQEKEEDLEIVDNAMSDFDFGVTRQKKVSAPTKAQPGQQRKSRRRIVDESQGIDDDIQQDTLIHSTDEESDTSEFKLERPRQKNHQQQPKRKNPQQQQKQVGQPPQQKDDNDERIPDTFRPREPSLHDGSLEGGAEEGEGADGNDNGEAGPSIMNFAPTRRSTGLFAGLEHALESTMKLRREEVDALQDELIQDWTARIHSFVCEGLMVKKRLIDDISEILENEEKEIAARYSKKPRIDMEKFKTGSTKLMDTIANSQWQFDYRKLKRKSDTNNTRQTLFPHPHGIMMYSGLQSGTTTGGLGRGNARHTSRLDFGFRGDREDDSKDAVESGCKANDTSILYTRPSFLCSSYSSRTHRRLYSTTIASQAPCQYATTHMLHKLLTSNRLVSNRISLTEVVHQRPNPCSHLYRNGNNSIEIVFIKPRHQLRLYASEAQVSSAEPPKRGLRALMKEYGPIAVGVYCVLAFIAFWTCFVSIRFFGIDEDKVQTVFDYIKKLLGMNVKSAQEKAAEALERAKEAQEREETKSGFRKFISSPAFTSFATTFLLAAAMTKLFLPLKLAITAFATPIVARRLRASGIDLGSSYRHAAKSATDKVKARVGKHD</sequence>
<feature type="compositionally biased region" description="Basic and acidic residues" evidence="1">
    <location>
        <begin position="832"/>
        <end position="855"/>
    </location>
</feature>
<keyword evidence="5" id="KW-1185">Reference proteome</keyword>
<feature type="compositionally biased region" description="Low complexity" evidence="1">
    <location>
        <begin position="819"/>
        <end position="831"/>
    </location>
</feature>
<feature type="compositionally biased region" description="Basic and acidic residues" evidence="1">
    <location>
        <begin position="490"/>
        <end position="532"/>
    </location>
</feature>
<keyword evidence="2" id="KW-0812">Transmembrane</keyword>
<gene>
    <name evidence="4" type="ORF">SeMB42_g01052</name>
</gene>
<feature type="compositionally biased region" description="Polar residues" evidence="1">
    <location>
        <begin position="569"/>
        <end position="588"/>
    </location>
</feature>
<dbReference type="PANTHER" id="PTHR21377">
    <property type="entry name" value="PROTEIN FAM210B, MITOCHONDRIAL"/>
    <property type="match status" value="1"/>
</dbReference>
<feature type="compositionally biased region" description="Basic residues" evidence="1">
    <location>
        <begin position="687"/>
        <end position="698"/>
    </location>
</feature>
<reference evidence="4 5" key="1">
    <citation type="journal article" date="2019" name="Sci. Rep.">
        <title>Comparative genomics of chytrid fungi reveal insights into the obligate biotrophic and pathogenic lifestyle of Synchytrium endobioticum.</title>
        <authorList>
            <person name="van de Vossenberg B.T.L.H."/>
            <person name="Warris S."/>
            <person name="Nguyen H.D.T."/>
            <person name="van Gent-Pelzer M.P.E."/>
            <person name="Joly D.L."/>
            <person name="van de Geest H.C."/>
            <person name="Bonants P.J.M."/>
            <person name="Smith D.S."/>
            <person name="Levesque C.A."/>
            <person name="van der Lee T.A.J."/>
        </authorList>
    </citation>
    <scope>NUCLEOTIDE SEQUENCE [LARGE SCALE GENOMIC DNA]</scope>
    <source>
        <strain evidence="4 5">MB42</strain>
    </source>
</reference>
<feature type="compositionally biased region" description="Basic and acidic residues" evidence="1">
    <location>
        <begin position="548"/>
        <end position="557"/>
    </location>
</feature>
<evidence type="ECO:0000259" key="3">
    <source>
        <dbReference type="Pfam" id="PF06916"/>
    </source>
</evidence>
<dbReference type="GO" id="GO:0005739">
    <property type="term" value="C:mitochondrion"/>
    <property type="evidence" value="ECO:0007669"/>
    <property type="project" value="TreeGrafter"/>
</dbReference>
<evidence type="ECO:0000313" key="4">
    <source>
        <dbReference type="EMBL" id="TPX53011.1"/>
    </source>
</evidence>
<feature type="domain" description="DUF1279" evidence="3">
    <location>
        <begin position="1171"/>
        <end position="1293"/>
    </location>
</feature>
<feature type="region of interest" description="Disordered" evidence="1">
    <location>
        <begin position="399"/>
        <end position="733"/>
    </location>
</feature>
<feature type="compositionally biased region" description="Basic residues" evidence="1">
    <location>
        <begin position="807"/>
        <end position="818"/>
    </location>
</feature>
<dbReference type="STRING" id="286115.A0A507DNM5"/>
<feature type="transmembrane region" description="Helical" evidence="2">
    <location>
        <begin position="1178"/>
        <end position="1201"/>
    </location>
</feature>
<protein>
    <recommendedName>
        <fullName evidence="3">DUF1279 domain-containing protein</fullName>
    </recommendedName>
</protein>
<keyword evidence="2" id="KW-1133">Transmembrane helix</keyword>
<feature type="compositionally biased region" description="Polar residues" evidence="1">
    <location>
        <begin position="405"/>
        <end position="418"/>
    </location>
</feature>
<feature type="compositionally biased region" description="Low complexity" evidence="1">
    <location>
        <begin position="558"/>
        <end position="568"/>
    </location>
</feature>
<keyword evidence="2" id="KW-0472">Membrane</keyword>
<dbReference type="VEuPathDB" id="FungiDB:SeMB42_g01052"/>
<feature type="region of interest" description="Disordered" evidence="1">
    <location>
        <begin position="747"/>
        <end position="883"/>
    </location>
</feature>
<evidence type="ECO:0000256" key="1">
    <source>
        <dbReference type="SAM" id="MobiDB-lite"/>
    </source>
</evidence>
<name>A0A507DNM5_9FUNG</name>
<feature type="compositionally biased region" description="Basic and acidic residues" evidence="1">
    <location>
        <begin position="700"/>
        <end position="709"/>
    </location>
</feature>
<dbReference type="InterPro" id="IPR045866">
    <property type="entry name" value="FAM210A/B-like"/>
</dbReference>
<evidence type="ECO:0000256" key="2">
    <source>
        <dbReference type="SAM" id="Phobius"/>
    </source>
</evidence>
<dbReference type="InterPro" id="IPR009688">
    <property type="entry name" value="FAM210A/B-like_dom"/>
</dbReference>
<feature type="transmembrane region" description="Helical" evidence="2">
    <location>
        <begin position="1261"/>
        <end position="1280"/>
    </location>
</feature>
<feature type="compositionally biased region" description="Acidic residues" evidence="1">
    <location>
        <begin position="669"/>
        <end position="681"/>
    </location>
</feature>
<organism evidence="4 5">
    <name type="scientific">Synchytrium endobioticum</name>
    <dbReference type="NCBI Taxonomy" id="286115"/>
    <lineage>
        <taxon>Eukaryota</taxon>
        <taxon>Fungi</taxon>
        <taxon>Fungi incertae sedis</taxon>
        <taxon>Chytridiomycota</taxon>
        <taxon>Chytridiomycota incertae sedis</taxon>
        <taxon>Chytridiomycetes</taxon>
        <taxon>Synchytriales</taxon>
        <taxon>Synchytriaceae</taxon>
        <taxon>Synchytrium</taxon>
    </lineage>
</organism>
<dbReference type="PANTHER" id="PTHR21377:SF0">
    <property type="entry name" value="PROTEIN FAM210B, MITOCHONDRIAL"/>
    <property type="match status" value="1"/>
</dbReference>
<proteinExistence type="predicted"/>
<feature type="compositionally biased region" description="Basic and acidic residues" evidence="1">
    <location>
        <begin position="423"/>
        <end position="432"/>
    </location>
</feature>
<comment type="caution">
    <text evidence="4">The sequence shown here is derived from an EMBL/GenBank/DDBJ whole genome shotgun (WGS) entry which is preliminary data.</text>
</comment>
<dbReference type="EMBL" id="QEAN01000024">
    <property type="protein sequence ID" value="TPX53011.1"/>
    <property type="molecule type" value="Genomic_DNA"/>
</dbReference>
<feature type="compositionally biased region" description="Basic and acidic residues" evidence="1">
    <location>
        <begin position="590"/>
        <end position="606"/>
    </location>
</feature>
<evidence type="ECO:0000313" key="5">
    <source>
        <dbReference type="Proteomes" id="UP000317494"/>
    </source>
</evidence>